<organism evidence="1">
    <name type="scientific">marine sediment metagenome</name>
    <dbReference type="NCBI Taxonomy" id="412755"/>
    <lineage>
        <taxon>unclassified sequences</taxon>
        <taxon>metagenomes</taxon>
        <taxon>ecological metagenomes</taxon>
    </lineage>
</organism>
<sequence length="82" mass="9079">MPFAAFSNSSLEIIKRPNATIERTKPINKPTEKMPTTAHTAVKTKYWRLNAVTDPANAKAEKTTRGIESTASSIVEKYDVIT</sequence>
<evidence type="ECO:0000313" key="1">
    <source>
        <dbReference type="EMBL" id="GAI79353.1"/>
    </source>
</evidence>
<name>X1RFG6_9ZZZZ</name>
<dbReference type="EMBL" id="BARW01010689">
    <property type="protein sequence ID" value="GAI79353.1"/>
    <property type="molecule type" value="Genomic_DNA"/>
</dbReference>
<dbReference type="AlphaFoldDB" id="X1RFG6"/>
<protein>
    <submittedName>
        <fullName evidence="1">Uncharacterized protein</fullName>
    </submittedName>
</protein>
<feature type="non-terminal residue" evidence="1">
    <location>
        <position position="82"/>
    </location>
</feature>
<gene>
    <name evidence="1" type="ORF">S12H4_20939</name>
</gene>
<proteinExistence type="predicted"/>
<accession>X1RFG6</accession>
<comment type="caution">
    <text evidence="1">The sequence shown here is derived from an EMBL/GenBank/DDBJ whole genome shotgun (WGS) entry which is preliminary data.</text>
</comment>
<reference evidence="1" key="1">
    <citation type="journal article" date="2014" name="Front. Microbiol.">
        <title>High frequency of phylogenetically diverse reductive dehalogenase-homologous genes in deep subseafloor sedimentary metagenomes.</title>
        <authorList>
            <person name="Kawai M."/>
            <person name="Futagami T."/>
            <person name="Toyoda A."/>
            <person name="Takaki Y."/>
            <person name="Nishi S."/>
            <person name="Hori S."/>
            <person name="Arai W."/>
            <person name="Tsubouchi T."/>
            <person name="Morono Y."/>
            <person name="Uchiyama I."/>
            <person name="Ito T."/>
            <person name="Fujiyama A."/>
            <person name="Inagaki F."/>
            <person name="Takami H."/>
        </authorList>
    </citation>
    <scope>NUCLEOTIDE SEQUENCE</scope>
    <source>
        <strain evidence="1">Expedition CK06-06</strain>
    </source>
</reference>